<dbReference type="Proteomes" id="UP000034235">
    <property type="component" value="Unassembled WGS sequence"/>
</dbReference>
<evidence type="ECO:0000313" key="3">
    <source>
        <dbReference type="Proteomes" id="UP000034235"/>
    </source>
</evidence>
<dbReference type="EMBL" id="LBUP01000007">
    <property type="protein sequence ID" value="KKQ66051.1"/>
    <property type="molecule type" value="Genomic_DNA"/>
</dbReference>
<dbReference type="InterPro" id="IPR002716">
    <property type="entry name" value="PIN_dom"/>
</dbReference>
<dbReference type="InterPro" id="IPR029060">
    <property type="entry name" value="PIN-like_dom_sf"/>
</dbReference>
<dbReference type="AlphaFoldDB" id="A0A0G0MMA6"/>
<reference evidence="2 3" key="1">
    <citation type="journal article" date="2015" name="Nature">
        <title>rRNA introns, odd ribosomes, and small enigmatic genomes across a large radiation of phyla.</title>
        <authorList>
            <person name="Brown C.T."/>
            <person name="Hug L.A."/>
            <person name="Thomas B.C."/>
            <person name="Sharon I."/>
            <person name="Castelle C.J."/>
            <person name="Singh A."/>
            <person name="Wilkins M.J."/>
            <person name="Williams K.H."/>
            <person name="Banfield J.F."/>
        </authorList>
    </citation>
    <scope>NUCLEOTIDE SEQUENCE [LARGE SCALE GENOMIC DNA]</scope>
</reference>
<organism evidence="2 3">
    <name type="scientific">Candidatus Daviesbacteria bacterium GW2011_GWA2_38_24</name>
    <dbReference type="NCBI Taxonomy" id="1618422"/>
    <lineage>
        <taxon>Bacteria</taxon>
        <taxon>Candidatus Daviesiibacteriota</taxon>
    </lineage>
</organism>
<protein>
    <submittedName>
        <fullName evidence="2">Q3M7V5 PilT like protein</fullName>
    </submittedName>
</protein>
<dbReference type="Gene3D" id="3.40.50.1010">
    <property type="entry name" value="5'-nuclease"/>
    <property type="match status" value="1"/>
</dbReference>
<dbReference type="Pfam" id="PF01850">
    <property type="entry name" value="PIN"/>
    <property type="match status" value="1"/>
</dbReference>
<evidence type="ECO:0000259" key="1">
    <source>
        <dbReference type="Pfam" id="PF01850"/>
    </source>
</evidence>
<dbReference type="SUPFAM" id="SSF88723">
    <property type="entry name" value="PIN domain-like"/>
    <property type="match status" value="1"/>
</dbReference>
<evidence type="ECO:0000313" key="2">
    <source>
        <dbReference type="EMBL" id="KKQ66051.1"/>
    </source>
</evidence>
<feature type="domain" description="PIN" evidence="1">
    <location>
        <begin position="17"/>
        <end position="137"/>
    </location>
</feature>
<gene>
    <name evidence="2" type="ORF">US86_C0007G0096</name>
</gene>
<accession>A0A0G0MMA6</accession>
<proteinExistence type="predicted"/>
<name>A0A0G0MMA6_9BACT</name>
<comment type="caution">
    <text evidence="2">The sequence shown here is derived from an EMBL/GenBank/DDBJ whole genome shotgun (WGS) entry which is preliminary data.</text>
</comment>
<sequence>MSGNIKTLDKLNKYSSIALDSNIFIYFFENHPSFFKKTKSIFMKLAENSLAATTSIITLTEILSFPLSQAAVEKTVENFYITPNLKIIEVDQAVALEAARIRREYKFRLPDSIQLSTALKSGVKAFITNDERLKSFKELQVLTLKDLV</sequence>